<keyword evidence="8" id="KW-1185">Reference proteome</keyword>
<evidence type="ECO:0000313" key="7">
    <source>
        <dbReference type="EMBL" id="RFM30528.1"/>
    </source>
</evidence>
<evidence type="ECO:0000313" key="8">
    <source>
        <dbReference type="Proteomes" id="UP000261284"/>
    </source>
</evidence>
<dbReference type="Proteomes" id="UP000261284">
    <property type="component" value="Unassembled WGS sequence"/>
</dbReference>
<evidence type="ECO:0000256" key="1">
    <source>
        <dbReference type="ARBA" id="ARBA00022729"/>
    </source>
</evidence>
<sequence length="116" mass="12603">MKKAGIKTLPVFAALFAALFVLNACDASRSSTNLPNAVITLNCSAGNLVKVSFWEDKAIVSGTLKGIYYKELRLKRISAGSGAKYSDGKHTIWTRDDTGIIDMGNGEVYNCLIQRK</sequence>
<protein>
    <recommendedName>
        <fullName evidence="6">C-type lysozyme inhibitor domain-containing protein</fullName>
    </recommendedName>
</protein>
<dbReference type="RefSeq" id="WP_116846284.1">
    <property type="nucleotide sequence ID" value="NZ_QTJU01000001.1"/>
</dbReference>
<feature type="chain" id="PRO_5017808108" description="C-type lysozyme inhibitor domain-containing protein" evidence="5">
    <location>
        <begin position="24"/>
        <end position="116"/>
    </location>
</feature>
<comment type="caution">
    <text evidence="7">The sequence shown here is derived from an EMBL/GenBank/DDBJ whole genome shotgun (WGS) entry which is preliminary data.</text>
</comment>
<evidence type="ECO:0000256" key="5">
    <source>
        <dbReference type="SAM" id="SignalP"/>
    </source>
</evidence>
<evidence type="ECO:0000256" key="2">
    <source>
        <dbReference type="ARBA" id="ARBA00023136"/>
    </source>
</evidence>
<keyword evidence="2" id="KW-0472">Membrane</keyword>
<reference evidence="7 8" key="1">
    <citation type="submission" date="2018-08" db="EMBL/GenBank/DDBJ databases">
        <title>Chitinophagaceae sp. K23C18032701, a novel bacterium isolated from forest soil.</title>
        <authorList>
            <person name="Wang C."/>
        </authorList>
    </citation>
    <scope>NUCLEOTIDE SEQUENCE [LARGE SCALE GENOMIC DNA]</scope>
    <source>
        <strain evidence="7 8">K23C18032701</strain>
    </source>
</reference>
<evidence type="ECO:0000259" key="6">
    <source>
        <dbReference type="Pfam" id="PF09864"/>
    </source>
</evidence>
<accession>A0A3E1NRY8</accession>
<name>A0A3E1NRY8_9BACT</name>
<dbReference type="InterPro" id="IPR018660">
    <property type="entry name" value="MliC"/>
</dbReference>
<evidence type="ECO:0000256" key="4">
    <source>
        <dbReference type="ARBA" id="ARBA00023288"/>
    </source>
</evidence>
<keyword evidence="3" id="KW-0564">Palmitate</keyword>
<feature type="domain" description="C-type lysozyme inhibitor" evidence="6">
    <location>
        <begin position="43"/>
        <end position="105"/>
    </location>
</feature>
<dbReference type="Gene3D" id="2.40.128.200">
    <property type="match status" value="1"/>
</dbReference>
<evidence type="ECO:0000256" key="3">
    <source>
        <dbReference type="ARBA" id="ARBA00023139"/>
    </source>
</evidence>
<dbReference type="InterPro" id="IPR036328">
    <property type="entry name" value="MliC_sf"/>
</dbReference>
<dbReference type="AlphaFoldDB" id="A0A3E1NRY8"/>
<feature type="signal peptide" evidence="5">
    <location>
        <begin position="1"/>
        <end position="23"/>
    </location>
</feature>
<proteinExistence type="predicted"/>
<dbReference type="Pfam" id="PF09864">
    <property type="entry name" value="MliC"/>
    <property type="match status" value="1"/>
</dbReference>
<gene>
    <name evidence="7" type="ORF">DXN05_06125</name>
</gene>
<dbReference type="EMBL" id="QTJU01000001">
    <property type="protein sequence ID" value="RFM30528.1"/>
    <property type="molecule type" value="Genomic_DNA"/>
</dbReference>
<dbReference type="OrthoDB" id="946181at2"/>
<dbReference type="SUPFAM" id="SSF141488">
    <property type="entry name" value="YdhA-like"/>
    <property type="match status" value="1"/>
</dbReference>
<organism evidence="7 8">
    <name type="scientific">Deminuibacter soli</name>
    <dbReference type="NCBI Taxonomy" id="2291815"/>
    <lineage>
        <taxon>Bacteria</taxon>
        <taxon>Pseudomonadati</taxon>
        <taxon>Bacteroidota</taxon>
        <taxon>Chitinophagia</taxon>
        <taxon>Chitinophagales</taxon>
        <taxon>Chitinophagaceae</taxon>
        <taxon>Deminuibacter</taxon>
    </lineage>
</organism>
<keyword evidence="1 5" id="KW-0732">Signal</keyword>
<keyword evidence="4" id="KW-0449">Lipoprotein</keyword>